<dbReference type="InterPro" id="IPR019734">
    <property type="entry name" value="TPR_rpt"/>
</dbReference>
<dbReference type="Proteomes" id="UP001181355">
    <property type="component" value="Chromosome"/>
</dbReference>
<keyword evidence="1" id="KW-0802">TPR repeat</keyword>
<keyword evidence="6" id="KW-1185">Reference proteome</keyword>
<feature type="region of interest" description="Disordered" evidence="2">
    <location>
        <begin position="394"/>
        <end position="422"/>
    </location>
</feature>
<dbReference type="PANTHER" id="PTHR43798:SF33">
    <property type="entry name" value="HYDROLASE, PUTATIVE (AFU_ORTHOLOGUE AFUA_2G14860)-RELATED"/>
    <property type="match status" value="1"/>
</dbReference>
<proteinExistence type="predicted"/>
<evidence type="ECO:0000256" key="2">
    <source>
        <dbReference type="SAM" id="MobiDB-lite"/>
    </source>
</evidence>
<dbReference type="GO" id="GO:0016787">
    <property type="term" value="F:hydrolase activity"/>
    <property type="evidence" value="ECO:0007669"/>
    <property type="project" value="UniProtKB-KW"/>
</dbReference>
<feature type="signal peptide" evidence="3">
    <location>
        <begin position="1"/>
        <end position="23"/>
    </location>
</feature>
<feature type="domain" description="AB hydrolase-1" evidence="4">
    <location>
        <begin position="48"/>
        <end position="178"/>
    </location>
</feature>
<evidence type="ECO:0000313" key="6">
    <source>
        <dbReference type="Proteomes" id="UP001181355"/>
    </source>
</evidence>
<feature type="repeat" description="TPR" evidence="1">
    <location>
        <begin position="364"/>
        <end position="397"/>
    </location>
</feature>
<dbReference type="PANTHER" id="PTHR43798">
    <property type="entry name" value="MONOACYLGLYCEROL LIPASE"/>
    <property type="match status" value="1"/>
</dbReference>
<keyword evidence="3" id="KW-0732">Signal</keyword>
<feature type="chain" id="PRO_5047510277" evidence="3">
    <location>
        <begin position="24"/>
        <end position="422"/>
    </location>
</feature>
<dbReference type="Pfam" id="PF00561">
    <property type="entry name" value="Abhydrolase_1"/>
    <property type="match status" value="1"/>
</dbReference>
<accession>A0ABY9RFR2</accession>
<dbReference type="InterPro" id="IPR011990">
    <property type="entry name" value="TPR-like_helical_dom_sf"/>
</dbReference>
<dbReference type="SUPFAM" id="SSF48452">
    <property type="entry name" value="TPR-like"/>
    <property type="match status" value="1"/>
</dbReference>
<evidence type="ECO:0000259" key="4">
    <source>
        <dbReference type="Pfam" id="PF00561"/>
    </source>
</evidence>
<dbReference type="PROSITE" id="PS50005">
    <property type="entry name" value="TPR"/>
    <property type="match status" value="1"/>
</dbReference>
<sequence length="422" mass="46936">MNFLRTLFLAFALYVLGTQTVSAQGTEKMVTVSNGQLHSIEAGEGPYTVIFESGFMSDLSVWHKVAPAITKQAKIIVYSRAGVGKSPARSQPLNLSQHTDELKQLIDGLQIKTPIVLVGHSYGGWVVREFAAKYPQQIAGLVLVDPANESLELELRKINPEKVMQDQKRLESMAPPAAKADLALVQKIFDEAKLPTTSAIPDVPMAILTSTQVTRNNPFYQETAPALAVKRELHSRLFTQFSNGAHIVTNQSGHHIQLDEPHLVIEAIKVVISNIEKETQKRERQLAKQKARQTMMAEIEKTDALLSSNKTTEARNTLYEALKVSQFSEAEINQLGFDMLEKAKKPLIAEIVLAYNVMRFPQSDNTYDSHGEALLALNKFDEAKKQFQHALSLGKANPQRSPKALQGYEQNLKKAEQGLQQK</sequence>
<evidence type="ECO:0000256" key="3">
    <source>
        <dbReference type="SAM" id="SignalP"/>
    </source>
</evidence>
<dbReference type="SUPFAM" id="SSF53474">
    <property type="entry name" value="alpha/beta-Hydrolases"/>
    <property type="match status" value="1"/>
</dbReference>
<dbReference type="InterPro" id="IPR050266">
    <property type="entry name" value="AB_hydrolase_sf"/>
</dbReference>
<evidence type="ECO:0000256" key="1">
    <source>
        <dbReference type="PROSITE-ProRule" id="PRU00339"/>
    </source>
</evidence>
<dbReference type="EMBL" id="CP133720">
    <property type="protein sequence ID" value="WMW80054.1"/>
    <property type="molecule type" value="Genomic_DNA"/>
</dbReference>
<dbReference type="PRINTS" id="PR00111">
    <property type="entry name" value="ABHYDROLASE"/>
</dbReference>
<reference evidence="5" key="1">
    <citation type="submission" date="2023-09" db="EMBL/GenBank/DDBJ databases">
        <title>Undibacterium sp. 20NA77.5 isolated from freshwater.</title>
        <authorList>
            <person name="Le V."/>
            <person name="Ko S.-R."/>
            <person name="Ahn C.-Y."/>
            <person name="Oh H.-M."/>
        </authorList>
    </citation>
    <scope>NUCLEOTIDE SEQUENCE</scope>
    <source>
        <strain evidence="5">20NA77.5</strain>
    </source>
</reference>
<dbReference type="InterPro" id="IPR029058">
    <property type="entry name" value="AB_hydrolase_fold"/>
</dbReference>
<name>A0ABY9RFR2_9BURK</name>
<gene>
    <name evidence="5" type="ORF">RF679_15580</name>
</gene>
<organism evidence="5 6">
    <name type="scientific">Undibacterium cyanobacteriorum</name>
    <dbReference type="NCBI Taxonomy" id="3073561"/>
    <lineage>
        <taxon>Bacteria</taxon>
        <taxon>Pseudomonadati</taxon>
        <taxon>Pseudomonadota</taxon>
        <taxon>Betaproteobacteria</taxon>
        <taxon>Burkholderiales</taxon>
        <taxon>Oxalobacteraceae</taxon>
        <taxon>Undibacterium</taxon>
    </lineage>
</organism>
<dbReference type="Gene3D" id="3.40.50.1820">
    <property type="entry name" value="alpha/beta hydrolase"/>
    <property type="match status" value="1"/>
</dbReference>
<dbReference type="InterPro" id="IPR000073">
    <property type="entry name" value="AB_hydrolase_1"/>
</dbReference>
<protein>
    <submittedName>
        <fullName evidence="5">Alpha/beta hydrolase</fullName>
    </submittedName>
</protein>
<dbReference type="RefSeq" id="WP_309481547.1">
    <property type="nucleotide sequence ID" value="NZ_CP133720.1"/>
</dbReference>
<evidence type="ECO:0000313" key="5">
    <source>
        <dbReference type="EMBL" id="WMW80054.1"/>
    </source>
</evidence>
<keyword evidence="5" id="KW-0378">Hydrolase</keyword>